<dbReference type="OrthoDB" id="7615137at2"/>
<feature type="compositionally biased region" description="Basic and acidic residues" evidence="2">
    <location>
        <begin position="193"/>
        <end position="210"/>
    </location>
</feature>
<dbReference type="InterPro" id="IPR011010">
    <property type="entry name" value="DNA_brk_join_enz"/>
</dbReference>
<dbReference type="AlphaFoldDB" id="A0A068NSM9"/>
<dbReference type="EMBL" id="CP007139">
    <property type="protein sequence ID" value="AIE86362.1"/>
    <property type="molecule type" value="Genomic_DNA"/>
</dbReference>
<dbReference type="SUPFAM" id="SSF56349">
    <property type="entry name" value="DNA breaking-rejoining enzymes"/>
    <property type="match status" value="1"/>
</dbReference>
<keyword evidence="1" id="KW-0238">DNA-binding</keyword>
<feature type="region of interest" description="Disordered" evidence="2">
    <location>
        <begin position="1"/>
        <end position="21"/>
    </location>
</feature>
<dbReference type="HOGENOM" id="CLU_1308599_0_0_0"/>
<evidence type="ECO:0000256" key="2">
    <source>
        <dbReference type="SAM" id="MobiDB-lite"/>
    </source>
</evidence>
<dbReference type="RefSeq" id="WP_025229667.1">
    <property type="nucleotide sequence ID" value="NZ_CP007139.1"/>
</dbReference>
<organism evidence="3 4">
    <name type="scientific">Fimbriimonas ginsengisoli Gsoil 348</name>
    <dbReference type="NCBI Taxonomy" id="661478"/>
    <lineage>
        <taxon>Bacteria</taxon>
        <taxon>Bacillati</taxon>
        <taxon>Armatimonadota</taxon>
        <taxon>Fimbriimonadia</taxon>
        <taxon>Fimbriimonadales</taxon>
        <taxon>Fimbriimonadaceae</taxon>
        <taxon>Fimbriimonas</taxon>
    </lineage>
</organism>
<gene>
    <name evidence="3" type="ORF">OP10G_2994</name>
</gene>
<evidence type="ECO:0000313" key="3">
    <source>
        <dbReference type="EMBL" id="AIE86362.1"/>
    </source>
</evidence>
<proteinExistence type="predicted"/>
<dbReference type="Proteomes" id="UP000027982">
    <property type="component" value="Chromosome"/>
</dbReference>
<dbReference type="InterPro" id="IPR010998">
    <property type="entry name" value="Integrase_recombinase_N"/>
</dbReference>
<sequence>MEYKPKGRRPAAPANREKLPAGIRRGENRRIYVDFQERFLDGTAFRRTKDFDPEALKVALNFLARAKAEFARGNGVGEPETQDGVLTVAAWCEHCLTVAMPAQKNGKSPKYSDESLVNFRQVVQSNIVPRIGKIRIDELTKAAVADLISALPSDEARAKTLYVLTRVMELAESKGKRKKGTNPCKGVSPNQIRRPDRAKTRPSNWREEPA</sequence>
<dbReference type="KEGG" id="fgi:OP10G_2994"/>
<dbReference type="GO" id="GO:0003677">
    <property type="term" value="F:DNA binding"/>
    <property type="evidence" value="ECO:0007669"/>
    <property type="project" value="UniProtKB-KW"/>
</dbReference>
<evidence type="ECO:0000256" key="1">
    <source>
        <dbReference type="ARBA" id="ARBA00023125"/>
    </source>
</evidence>
<reference evidence="3 4" key="1">
    <citation type="journal article" date="2014" name="PLoS ONE">
        <title>The first complete genome sequence of the class fimbriimonadia in the phylum armatimonadetes.</title>
        <authorList>
            <person name="Hu Z.Y."/>
            <person name="Wang Y.Z."/>
            <person name="Im W.T."/>
            <person name="Wang S.Y."/>
            <person name="Zhao G.P."/>
            <person name="Zheng H.J."/>
            <person name="Quan Z.X."/>
        </authorList>
    </citation>
    <scope>NUCLEOTIDE SEQUENCE [LARGE SCALE GENOMIC DNA]</scope>
    <source>
        <strain evidence="3">Gsoil 348</strain>
    </source>
</reference>
<keyword evidence="4" id="KW-1185">Reference proteome</keyword>
<accession>A0A068NSM9</accession>
<feature type="region of interest" description="Disordered" evidence="2">
    <location>
        <begin position="172"/>
        <end position="210"/>
    </location>
</feature>
<dbReference type="Gene3D" id="1.10.150.130">
    <property type="match status" value="1"/>
</dbReference>
<name>A0A068NSM9_FIMGI</name>
<dbReference type="STRING" id="661478.OP10G_2994"/>
<protein>
    <submittedName>
        <fullName evidence="3">Phage integrase</fullName>
    </submittedName>
</protein>
<evidence type="ECO:0000313" key="4">
    <source>
        <dbReference type="Proteomes" id="UP000027982"/>
    </source>
</evidence>